<dbReference type="InterPro" id="IPR000462">
    <property type="entry name" value="CDP-OH_P_trans"/>
</dbReference>
<dbReference type="GO" id="GO:0008444">
    <property type="term" value="F:CDP-diacylglycerol-glycerol-3-phosphate 3-phosphatidyltransferase activity"/>
    <property type="evidence" value="ECO:0007669"/>
    <property type="project" value="InterPro"/>
</dbReference>
<keyword evidence="10" id="KW-1208">Phospholipid metabolism</keyword>
<name>A0A7M1SYN5_9MICO</name>
<keyword evidence="6 12" id="KW-1133">Transmembrane helix</keyword>
<accession>A0A7M1SYN5</accession>
<dbReference type="EMBL" id="CP063169">
    <property type="protein sequence ID" value="QOR72690.1"/>
    <property type="molecule type" value="Genomic_DNA"/>
</dbReference>
<dbReference type="UniPathway" id="UPA00085"/>
<evidence type="ECO:0000256" key="2">
    <source>
        <dbReference type="ARBA" id="ARBA00010441"/>
    </source>
</evidence>
<sequence length="188" mass="20373">MSDRILTVPNAISLLRLLMVPVVGVLIFSGHMVAAFFVLVLAGVSDWLDGVIARRFDQTSRLGKFLDPSADRLFILVTITGLAYQGTIPWWLVVAIVAREAAVGLCLPAMARRGYAGFPVHMAGKAGTFALMYAFPLLLLAHVEGTVGEVAWVVGWAAALWGVFLYWVAGLLYVKQFRDVLTGRAVPA</sequence>
<dbReference type="PROSITE" id="PS00379">
    <property type="entry name" value="CDP_ALCOHOL_P_TRANSF"/>
    <property type="match status" value="1"/>
</dbReference>
<reference evidence="13 14" key="1">
    <citation type="submission" date="2020-10" db="EMBL/GenBank/DDBJ databases">
        <title>Haloactinobacterium sp. RN3S43, a bacterium isolated from saline soil.</title>
        <authorList>
            <person name="Sun J.-Q."/>
        </authorList>
    </citation>
    <scope>NUCLEOTIDE SEQUENCE [LARGE SCALE GENOMIC DNA]</scope>
    <source>
        <strain evidence="13 14">RN3S43</strain>
    </source>
</reference>
<evidence type="ECO:0000256" key="3">
    <source>
        <dbReference type="ARBA" id="ARBA00022516"/>
    </source>
</evidence>
<comment type="similarity">
    <text evidence="2 11">Belongs to the CDP-alcohol phosphatidyltransferase class-I family.</text>
</comment>
<dbReference type="GO" id="GO:0016020">
    <property type="term" value="C:membrane"/>
    <property type="evidence" value="ECO:0007669"/>
    <property type="project" value="UniProtKB-SubCell"/>
</dbReference>
<evidence type="ECO:0000256" key="10">
    <source>
        <dbReference type="ARBA" id="ARBA00023264"/>
    </source>
</evidence>
<evidence type="ECO:0000256" key="6">
    <source>
        <dbReference type="ARBA" id="ARBA00022989"/>
    </source>
</evidence>
<dbReference type="PANTHER" id="PTHR14269:SF62">
    <property type="entry name" value="CDP-DIACYLGLYCEROL--GLYCEROL-3-PHOSPHATE 3-PHOSPHATIDYLTRANSFERASE 1, CHLOROPLASTIC"/>
    <property type="match status" value="1"/>
</dbReference>
<feature type="transmembrane region" description="Helical" evidence="12">
    <location>
        <begin position="65"/>
        <end position="84"/>
    </location>
</feature>
<evidence type="ECO:0000256" key="12">
    <source>
        <dbReference type="SAM" id="Phobius"/>
    </source>
</evidence>
<dbReference type="Pfam" id="PF01066">
    <property type="entry name" value="CDP-OH_P_transf"/>
    <property type="match status" value="1"/>
</dbReference>
<dbReference type="Proteomes" id="UP000593758">
    <property type="component" value="Chromosome"/>
</dbReference>
<evidence type="ECO:0000256" key="4">
    <source>
        <dbReference type="ARBA" id="ARBA00022679"/>
    </source>
</evidence>
<dbReference type="InterPro" id="IPR004570">
    <property type="entry name" value="Phosphatidylglycerol_P_synth"/>
</dbReference>
<dbReference type="InterPro" id="IPR043130">
    <property type="entry name" value="CDP-OH_PTrfase_TM_dom"/>
</dbReference>
<evidence type="ECO:0000256" key="9">
    <source>
        <dbReference type="ARBA" id="ARBA00023209"/>
    </source>
</evidence>
<keyword evidence="7" id="KW-0443">Lipid metabolism</keyword>
<evidence type="ECO:0000256" key="1">
    <source>
        <dbReference type="ARBA" id="ARBA00004141"/>
    </source>
</evidence>
<comment type="subcellular location">
    <subcellularLocation>
        <location evidence="1">Membrane</location>
        <topology evidence="1">Multi-pass membrane protein</topology>
    </subcellularLocation>
</comment>
<feature type="transmembrane region" description="Helical" evidence="12">
    <location>
        <begin position="153"/>
        <end position="174"/>
    </location>
</feature>
<dbReference type="Gene3D" id="1.20.120.1760">
    <property type="match status" value="1"/>
</dbReference>
<dbReference type="AlphaFoldDB" id="A0A7M1SYN5"/>
<evidence type="ECO:0000256" key="8">
    <source>
        <dbReference type="ARBA" id="ARBA00023136"/>
    </source>
</evidence>
<evidence type="ECO:0000256" key="5">
    <source>
        <dbReference type="ARBA" id="ARBA00022692"/>
    </source>
</evidence>
<protein>
    <submittedName>
        <fullName evidence="13">CDP-alcohol phosphatidyltransferase family protein</fullName>
    </submittedName>
</protein>
<organism evidence="13 14">
    <name type="scientific">Ruania alkalisoli</name>
    <dbReference type="NCBI Taxonomy" id="2779775"/>
    <lineage>
        <taxon>Bacteria</taxon>
        <taxon>Bacillati</taxon>
        <taxon>Actinomycetota</taxon>
        <taxon>Actinomycetes</taxon>
        <taxon>Micrococcales</taxon>
        <taxon>Ruaniaceae</taxon>
        <taxon>Ruania</taxon>
    </lineage>
</organism>
<evidence type="ECO:0000256" key="7">
    <source>
        <dbReference type="ARBA" id="ARBA00023098"/>
    </source>
</evidence>
<keyword evidence="4 11" id="KW-0808">Transferase</keyword>
<proteinExistence type="inferred from homology"/>
<keyword evidence="9" id="KW-0594">Phospholipid biosynthesis</keyword>
<dbReference type="InterPro" id="IPR048254">
    <property type="entry name" value="CDP_ALCOHOL_P_TRANSF_CS"/>
</dbReference>
<dbReference type="PIRSF" id="PIRSF000847">
    <property type="entry name" value="Phos_ph_gly_syn"/>
    <property type="match status" value="1"/>
</dbReference>
<keyword evidence="5 12" id="KW-0812">Transmembrane</keyword>
<keyword evidence="3" id="KW-0444">Lipid biosynthesis</keyword>
<evidence type="ECO:0000256" key="11">
    <source>
        <dbReference type="RuleBase" id="RU003750"/>
    </source>
</evidence>
<feature type="transmembrane region" description="Helical" evidence="12">
    <location>
        <begin position="122"/>
        <end position="141"/>
    </location>
</feature>
<dbReference type="InterPro" id="IPR050324">
    <property type="entry name" value="CDP-alcohol_PTase-I"/>
</dbReference>
<evidence type="ECO:0000313" key="14">
    <source>
        <dbReference type="Proteomes" id="UP000593758"/>
    </source>
</evidence>
<dbReference type="GO" id="GO:0046474">
    <property type="term" value="P:glycerophospholipid biosynthetic process"/>
    <property type="evidence" value="ECO:0007669"/>
    <property type="project" value="TreeGrafter"/>
</dbReference>
<evidence type="ECO:0000313" key="13">
    <source>
        <dbReference type="EMBL" id="QOR72690.1"/>
    </source>
</evidence>
<dbReference type="KEGG" id="halt:IM660_09480"/>
<feature type="transmembrane region" description="Helical" evidence="12">
    <location>
        <begin position="20"/>
        <end position="44"/>
    </location>
</feature>
<gene>
    <name evidence="13" type="ORF">IM660_09480</name>
</gene>
<keyword evidence="14" id="KW-1185">Reference proteome</keyword>
<dbReference type="PANTHER" id="PTHR14269">
    <property type="entry name" value="CDP-DIACYLGLYCEROL--GLYCEROL-3-PHOSPHATE 3-PHOSPHATIDYLTRANSFERASE-RELATED"/>
    <property type="match status" value="1"/>
</dbReference>
<keyword evidence="8 12" id="KW-0472">Membrane</keyword>